<dbReference type="EMBL" id="JARULN010000001">
    <property type="protein sequence ID" value="MDG5752979.1"/>
    <property type="molecule type" value="Genomic_DNA"/>
</dbReference>
<name>A0ABT6H1D4_9BACI</name>
<organism evidence="2 3">
    <name type="scientific">Ectobacillus antri</name>
    <dbReference type="NCBI Taxonomy" id="2486280"/>
    <lineage>
        <taxon>Bacteria</taxon>
        <taxon>Bacillati</taxon>
        <taxon>Bacillota</taxon>
        <taxon>Bacilli</taxon>
        <taxon>Bacillales</taxon>
        <taxon>Bacillaceae</taxon>
        <taxon>Ectobacillus</taxon>
    </lineage>
</organism>
<dbReference type="RefSeq" id="WP_278017959.1">
    <property type="nucleotide sequence ID" value="NZ_JARRRY010000001.1"/>
</dbReference>
<sequence>MTLKAIQAATNVRPWKTGIILAIILATIAGVYYYFFYSPYLQGISSSEEKLYQDLKTSRYISSLKEAEAQKTIRLFLYSIEKEDWSISSLFYDTNKDGTINTAFGPKEATPDVLKQYRKMFVGEKDPFTQEGGKQSDVGYIPLKGSMSVSLERKEGI</sequence>
<evidence type="ECO:0000313" key="3">
    <source>
        <dbReference type="Proteomes" id="UP001218246"/>
    </source>
</evidence>
<evidence type="ECO:0000313" key="2">
    <source>
        <dbReference type="EMBL" id="MDG5752979.1"/>
    </source>
</evidence>
<comment type="caution">
    <text evidence="2">The sequence shown here is derived from an EMBL/GenBank/DDBJ whole genome shotgun (WGS) entry which is preliminary data.</text>
</comment>
<gene>
    <name evidence="2" type="ORF">P6P90_03060</name>
</gene>
<evidence type="ECO:0008006" key="4">
    <source>
        <dbReference type="Google" id="ProtNLM"/>
    </source>
</evidence>
<reference evidence="2 3" key="1">
    <citation type="submission" date="2023-04" db="EMBL/GenBank/DDBJ databases">
        <title>Ectobacillus antri isolated from activated sludge.</title>
        <authorList>
            <person name="Yan P."/>
            <person name="Liu X."/>
        </authorList>
    </citation>
    <scope>NUCLEOTIDE SEQUENCE [LARGE SCALE GENOMIC DNA]</scope>
    <source>
        <strain evidence="2 3">C18H</strain>
    </source>
</reference>
<protein>
    <recommendedName>
        <fullName evidence="4">DUF5590 domain-containing protein</fullName>
    </recommendedName>
</protein>
<keyword evidence="1" id="KW-0472">Membrane</keyword>
<accession>A0ABT6H1D4</accession>
<evidence type="ECO:0000256" key="1">
    <source>
        <dbReference type="SAM" id="Phobius"/>
    </source>
</evidence>
<dbReference type="Proteomes" id="UP001218246">
    <property type="component" value="Unassembled WGS sequence"/>
</dbReference>
<feature type="transmembrane region" description="Helical" evidence="1">
    <location>
        <begin position="19"/>
        <end position="37"/>
    </location>
</feature>
<keyword evidence="1" id="KW-0812">Transmembrane</keyword>
<proteinExistence type="predicted"/>
<keyword evidence="1" id="KW-1133">Transmembrane helix</keyword>
<keyword evidence="3" id="KW-1185">Reference proteome</keyword>